<name>A0A1S7S1M5_9HYPH</name>
<dbReference type="NCBIfam" id="NF006746">
    <property type="entry name" value="PRK09270.1-5"/>
    <property type="match status" value="1"/>
</dbReference>
<dbReference type="Proteomes" id="UP000191988">
    <property type="component" value="Unassembled WGS sequence"/>
</dbReference>
<dbReference type="GO" id="GO:0005524">
    <property type="term" value="F:ATP binding"/>
    <property type="evidence" value="ECO:0007669"/>
    <property type="project" value="InterPro"/>
</dbReference>
<dbReference type="GO" id="GO:0016301">
    <property type="term" value="F:kinase activity"/>
    <property type="evidence" value="ECO:0007669"/>
    <property type="project" value="UniProtKB-KW"/>
</dbReference>
<dbReference type="STRING" id="1183432.AGR3A_Lc180071"/>
<evidence type="ECO:0000259" key="1">
    <source>
        <dbReference type="Pfam" id="PF00485"/>
    </source>
</evidence>
<keyword evidence="2" id="KW-0418">Kinase</keyword>
<dbReference type="PANTHER" id="PTHR10285">
    <property type="entry name" value="URIDINE KINASE"/>
    <property type="match status" value="1"/>
</dbReference>
<protein>
    <submittedName>
        <fullName evidence="2">Putative fructose transport system kinase</fullName>
    </submittedName>
</protein>
<evidence type="ECO:0000313" key="2">
    <source>
        <dbReference type="EMBL" id="CUX61244.1"/>
    </source>
</evidence>
<dbReference type="EMBL" id="FBWK01000054">
    <property type="protein sequence ID" value="CUX61244.1"/>
    <property type="molecule type" value="Genomic_DNA"/>
</dbReference>
<feature type="domain" description="Phosphoribulokinase/uridine kinase" evidence="1">
    <location>
        <begin position="35"/>
        <end position="173"/>
    </location>
</feature>
<reference evidence="3" key="1">
    <citation type="submission" date="2016-01" db="EMBL/GenBank/DDBJ databases">
        <authorList>
            <person name="Regsiter A."/>
            <person name="william w."/>
        </authorList>
    </citation>
    <scope>NUCLEOTIDE SEQUENCE [LARGE SCALE GENOMIC DNA]</scope>
    <source>
        <strain evidence="3">CFBP 6623</strain>
    </source>
</reference>
<dbReference type="InterPro" id="IPR006083">
    <property type="entry name" value="PRK/URK"/>
</dbReference>
<keyword evidence="2" id="KW-0808">Transferase</keyword>
<sequence>MIGARTTLSTIDDNAREIAGLALERFARAKGRRVMIAIAGAPGSGKSTIAEGVVDVLNAGEGEPAALFPMDGYHYDDAVLEEMNRRPFKGAIDTFDAHGLRHMLERLKANEDDVIAVPVFDRAIEIARAGGRLIPQSVDIIVCEGNYLLAGQSPWNRLKPIFDLTVFVDVSEDDLRARLRNRWLGFGLAEDEINRKVEENDLPNGRFIISTSTEPDLRIGNPGSGAAS</sequence>
<dbReference type="SUPFAM" id="SSF52540">
    <property type="entry name" value="P-loop containing nucleoside triphosphate hydrolases"/>
    <property type="match status" value="1"/>
</dbReference>
<keyword evidence="3" id="KW-1185">Reference proteome</keyword>
<accession>A0A1S7S1M5</accession>
<proteinExistence type="predicted"/>
<organism evidence="2 3">
    <name type="scientific">Agrobacterium tomkonis CFBP 6623</name>
    <dbReference type="NCBI Taxonomy" id="1183432"/>
    <lineage>
        <taxon>Bacteria</taxon>
        <taxon>Pseudomonadati</taxon>
        <taxon>Pseudomonadota</taxon>
        <taxon>Alphaproteobacteria</taxon>
        <taxon>Hyphomicrobiales</taxon>
        <taxon>Rhizobiaceae</taxon>
        <taxon>Rhizobium/Agrobacterium group</taxon>
        <taxon>Agrobacterium</taxon>
        <taxon>Agrobacterium tumefaciens complex</taxon>
    </lineage>
</organism>
<dbReference type="Gene3D" id="3.40.50.300">
    <property type="entry name" value="P-loop containing nucleotide triphosphate hydrolases"/>
    <property type="match status" value="1"/>
</dbReference>
<dbReference type="AlphaFoldDB" id="A0A1S7S1M5"/>
<dbReference type="InterPro" id="IPR027417">
    <property type="entry name" value="P-loop_NTPase"/>
</dbReference>
<gene>
    <name evidence="2" type="ORF">AGR3A_Lc180071</name>
</gene>
<dbReference type="Pfam" id="PF00485">
    <property type="entry name" value="PRK"/>
    <property type="match status" value="1"/>
</dbReference>
<evidence type="ECO:0000313" key="3">
    <source>
        <dbReference type="Proteomes" id="UP000191988"/>
    </source>
</evidence>